<accession>A0A8C8VGH3</accession>
<sequence length="126" mass="14496">MTTALGSEKLWKILQRKPGTCPEVIFKCAMLNPPNRCYSDRQCPRFKKCCETFCGRNCIYLKGYVEGTNFPHPFSQPGPCPNVIFKCATYNLLNRCRSDHQCPQYKKCCETFCGRKCTYLRGTSLI</sequence>
<dbReference type="Proteomes" id="UP000694393">
    <property type="component" value="Unplaced"/>
</dbReference>
<dbReference type="InterPro" id="IPR050514">
    <property type="entry name" value="WAP_four-disulfide_core"/>
</dbReference>
<dbReference type="InterPro" id="IPR036645">
    <property type="entry name" value="Elafin-like_sf"/>
</dbReference>
<dbReference type="Gene3D" id="4.10.75.10">
    <property type="entry name" value="Elafin-like"/>
    <property type="match status" value="2"/>
</dbReference>
<keyword evidence="5" id="KW-1185">Reference proteome</keyword>
<evidence type="ECO:0000256" key="2">
    <source>
        <dbReference type="ARBA" id="ARBA00023157"/>
    </source>
</evidence>
<dbReference type="PANTHER" id="PTHR19441">
    <property type="entry name" value="WHEY ACDIC PROTEIN WAP"/>
    <property type="match status" value="1"/>
</dbReference>
<evidence type="ECO:0000256" key="1">
    <source>
        <dbReference type="ARBA" id="ARBA00022729"/>
    </source>
</evidence>
<feature type="domain" description="WAP" evidence="3">
    <location>
        <begin position="14"/>
        <end position="62"/>
    </location>
</feature>
<reference evidence="4" key="2">
    <citation type="submission" date="2025-09" db="UniProtKB">
        <authorList>
            <consortium name="Ensembl"/>
        </authorList>
    </citation>
    <scope>IDENTIFICATION</scope>
</reference>
<name>A0A8C8VGH3_9SAUR</name>
<dbReference type="GO" id="GO:0004867">
    <property type="term" value="F:serine-type endopeptidase inhibitor activity"/>
    <property type="evidence" value="ECO:0007669"/>
    <property type="project" value="TreeGrafter"/>
</dbReference>
<protein>
    <recommendedName>
        <fullName evidence="3">WAP domain-containing protein</fullName>
    </recommendedName>
</protein>
<evidence type="ECO:0000313" key="5">
    <source>
        <dbReference type="Proteomes" id="UP000694393"/>
    </source>
</evidence>
<keyword evidence="1" id="KW-0732">Signal</keyword>
<dbReference type="FunFam" id="4.10.75.10:FF:000001">
    <property type="entry name" value="Anosmin 1"/>
    <property type="match status" value="1"/>
</dbReference>
<dbReference type="PANTHER" id="PTHR19441:SF30">
    <property type="entry name" value="ELAFIN"/>
    <property type="match status" value="1"/>
</dbReference>
<dbReference type="PROSITE" id="PS51390">
    <property type="entry name" value="WAP"/>
    <property type="match status" value="2"/>
</dbReference>
<evidence type="ECO:0000259" key="3">
    <source>
        <dbReference type="PROSITE" id="PS51390"/>
    </source>
</evidence>
<reference evidence="4" key="1">
    <citation type="submission" date="2025-08" db="UniProtKB">
        <authorList>
            <consortium name="Ensembl"/>
        </authorList>
    </citation>
    <scope>IDENTIFICATION</scope>
</reference>
<proteinExistence type="predicted"/>
<dbReference type="InterPro" id="IPR008197">
    <property type="entry name" value="WAP_dom"/>
</dbReference>
<dbReference type="AlphaFoldDB" id="A0A8C8VGH3"/>
<dbReference type="GO" id="GO:0045087">
    <property type="term" value="P:innate immune response"/>
    <property type="evidence" value="ECO:0007669"/>
    <property type="project" value="TreeGrafter"/>
</dbReference>
<dbReference type="GO" id="GO:0005615">
    <property type="term" value="C:extracellular space"/>
    <property type="evidence" value="ECO:0007669"/>
    <property type="project" value="TreeGrafter"/>
</dbReference>
<dbReference type="SMART" id="SM00217">
    <property type="entry name" value="WAP"/>
    <property type="match status" value="2"/>
</dbReference>
<dbReference type="Pfam" id="PF00095">
    <property type="entry name" value="WAP"/>
    <property type="match status" value="2"/>
</dbReference>
<dbReference type="PRINTS" id="PR00003">
    <property type="entry name" value="4DISULPHCORE"/>
</dbReference>
<evidence type="ECO:0000313" key="4">
    <source>
        <dbReference type="Ensembl" id="ENSPCEP00000006366.1"/>
    </source>
</evidence>
<dbReference type="Ensembl" id="ENSPCET00000006600.1">
    <property type="protein sequence ID" value="ENSPCEP00000006366.1"/>
    <property type="gene ID" value="ENSPCEG00000005144.1"/>
</dbReference>
<dbReference type="SUPFAM" id="SSF57256">
    <property type="entry name" value="Elafin-like"/>
    <property type="match status" value="2"/>
</dbReference>
<dbReference type="GO" id="GO:0019731">
    <property type="term" value="P:antibacterial humoral response"/>
    <property type="evidence" value="ECO:0007669"/>
    <property type="project" value="TreeGrafter"/>
</dbReference>
<feature type="domain" description="WAP" evidence="3">
    <location>
        <begin position="73"/>
        <end position="121"/>
    </location>
</feature>
<organism evidence="4 5">
    <name type="scientific">Pelusios castaneus</name>
    <name type="common">West African mud turtle</name>
    <dbReference type="NCBI Taxonomy" id="367368"/>
    <lineage>
        <taxon>Eukaryota</taxon>
        <taxon>Metazoa</taxon>
        <taxon>Chordata</taxon>
        <taxon>Craniata</taxon>
        <taxon>Vertebrata</taxon>
        <taxon>Euteleostomi</taxon>
        <taxon>Archelosauria</taxon>
        <taxon>Testudinata</taxon>
        <taxon>Testudines</taxon>
        <taxon>Pleurodira</taxon>
        <taxon>Pelomedusidae</taxon>
        <taxon>Pelusios</taxon>
    </lineage>
</organism>
<keyword evidence="2" id="KW-1015">Disulfide bond</keyword>